<gene>
    <name evidence="1" type="ORF">NEZAVI_LOCUS11809</name>
</gene>
<organism evidence="1 2">
    <name type="scientific">Nezara viridula</name>
    <name type="common">Southern green stink bug</name>
    <name type="synonym">Cimex viridulus</name>
    <dbReference type="NCBI Taxonomy" id="85310"/>
    <lineage>
        <taxon>Eukaryota</taxon>
        <taxon>Metazoa</taxon>
        <taxon>Ecdysozoa</taxon>
        <taxon>Arthropoda</taxon>
        <taxon>Hexapoda</taxon>
        <taxon>Insecta</taxon>
        <taxon>Pterygota</taxon>
        <taxon>Neoptera</taxon>
        <taxon>Paraneoptera</taxon>
        <taxon>Hemiptera</taxon>
        <taxon>Heteroptera</taxon>
        <taxon>Panheteroptera</taxon>
        <taxon>Pentatomomorpha</taxon>
        <taxon>Pentatomoidea</taxon>
        <taxon>Pentatomidae</taxon>
        <taxon>Pentatominae</taxon>
        <taxon>Nezara</taxon>
    </lineage>
</organism>
<sequence>MRPFGIPPPCPPMPCYFDALLVDKCSAVEYTWSRALQVRILPLEDLAVPGTVAPGRTDALIDLAGQDGDEARWRKQVVRRGGAESTTRPQLAERYAPGGSQLTGGTVPSFSHLVLVLYLSARL</sequence>
<reference evidence="1" key="1">
    <citation type="submission" date="2022-01" db="EMBL/GenBank/DDBJ databases">
        <authorList>
            <person name="King R."/>
        </authorList>
    </citation>
    <scope>NUCLEOTIDE SEQUENCE</scope>
</reference>
<evidence type="ECO:0000313" key="1">
    <source>
        <dbReference type="EMBL" id="CAH1403154.1"/>
    </source>
</evidence>
<proteinExistence type="predicted"/>
<name>A0A9P0HJB7_NEZVI</name>
<dbReference type="AlphaFoldDB" id="A0A9P0HJB7"/>
<dbReference type="Proteomes" id="UP001152798">
    <property type="component" value="Chromosome 5"/>
</dbReference>
<evidence type="ECO:0000313" key="2">
    <source>
        <dbReference type="Proteomes" id="UP001152798"/>
    </source>
</evidence>
<keyword evidence="2" id="KW-1185">Reference proteome</keyword>
<accession>A0A9P0HJB7</accession>
<dbReference type="EMBL" id="OV725081">
    <property type="protein sequence ID" value="CAH1403154.1"/>
    <property type="molecule type" value="Genomic_DNA"/>
</dbReference>
<protein>
    <submittedName>
        <fullName evidence="1">Uncharacterized protein</fullName>
    </submittedName>
</protein>